<dbReference type="Pfam" id="PF02759">
    <property type="entry name" value="RUN"/>
    <property type="match status" value="1"/>
</dbReference>
<name>A0AAV2PLV6_MEGNR</name>
<dbReference type="PANTHER" id="PTHR15591">
    <property type="entry name" value="RUN AND SH3 DOMAIN CONTAINING"/>
    <property type="match status" value="1"/>
</dbReference>
<keyword evidence="4" id="KW-1185">Reference proteome</keyword>
<sequence>MSLLSPKDYVKLVKICAYFQPVCVLDGVTYFSQDNAQIHSNFIKKNSGLSRRDSVNLVNIGIIKISTEVHKNMKFMCINFGLDTVKNKDVVKSFFEKGLKFGHNVCKLQKTQKWSHHKNLRNIDFSPNSFQNFEMNQLTDYRKVSVNLINISAYTFSGLSRRDCEFVFEIKFLFEIKFPIDDWNNLPSELKEIKNENTFKDKLRKRRSQSGYGEYSNNAENGDTERLRELEEEQEQLNNSLMCLTSHFAQVQFRLKQIVDASPTEKETLLQELEEFANRGIPDTRNLPNKHSSADIDKAQIDHEEYEGLQRQKELIEKLKIQLEDLENYAYQTGEGGIPQSKVVEKQRVIIDQLRGKLNLNVDELDKLSVDDLRVQVDAAMRELINPLKMKEQLVSQLQTQITDLERFIDFLQGDGVDPRLDVNKSPCKCGSAHSTTTPGKSAPQTRSNGPTSKRPNTKAERTKQQEQLRRETENIMQRASTLMNMLTFGCGPSNGRFRKNTLKKTPQGNHWGDLRAALEVSINTVLDLISVEPGGDSDYTSESEESPMVAVHEDLTVTVRKHFAMALRDLIQHGLMPVGQSQSLVPFLGCFPQRSNKPSGLMHAWDLILKYYHLKKGATYNQTPARRLSQSFNLEITGGTAVTNKQTMLGIIGSIISSHTPLKRSYDSHFKAFVCAALNQKKLITWLRLIFRTQTLVENYYQPWSYVSKTGFEDSFRSLEKICKYNFDLPVNLAVRPFQNIKDAF</sequence>
<evidence type="ECO:0000313" key="3">
    <source>
        <dbReference type="EMBL" id="CAL4061317.1"/>
    </source>
</evidence>
<dbReference type="EMBL" id="CAXKWB010000598">
    <property type="protein sequence ID" value="CAL4061317.1"/>
    <property type="molecule type" value="Genomic_DNA"/>
</dbReference>
<dbReference type="PROSITE" id="PS50826">
    <property type="entry name" value="RUN"/>
    <property type="match status" value="1"/>
</dbReference>
<protein>
    <recommendedName>
        <fullName evidence="2">RUN domain-containing protein</fullName>
    </recommendedName>
</protein>
<feature type="region of interest" description="Disordered" evidence="1">
    <location>
        <begin position="430"/>
        <end position="472"/>
    </location>
</feature>
<dbReference type="Proteomes" id="UP001497623">
    <property type="component" value="Unassembled WGS sequence"/>
</dbReference>
<dbReference type="InterPro" id="IPR047343">
    <property type="entry name" value="RUSC1_2"/>
</dbReference>
<dbReference type="InterPro" id="IPR037213">
    <property type="entry name" value="Run_dom_sf"/>
</dbReference>
<dbReference type="InterPro" id="IPR058732">
    <property type="entry name" value="RUNDC1_M"/>
</dbReference>
<gene>
    <name evidence="3" type="ORF">MNOR_LOCUS2067</name>
</gene>
<accession>A0AAV2PLV6</accession>
<comment type="caution">
    <text evidence="3">The sequence shown here is derived from an EMBL/GenBank/DDBJ whole genome shotgun (WGS) entry which is preliminary data.</text>
</comment>
<dbReference type="AlphaFoldDB" id="A0AAV2PLV6"/>
<dbReference type="SUPFAM" id="SSF140741">
    <property type="entry name" value="RUN domain-like"/>
    <property type="match status" value="1"/>
</dbReference>
<dbReference type="Pfam" id="PF26030">
    <property type="entry name" value="RUNDC1"/>
    <property type="match status" value="1"/>
</dbReference>
<feature type="region of interest" description="Disordered" evidence="1">
    <location>
        <begin position="202"/>
        <end position="224"/>
    </location>
</feature>
<dbReference type="CDD" id="cd17683">
    <property type="entry name" value="RUN_RUNDC1"/>
    <property type="match status" value="1"/>
</dbReference>
<feature type="compositionally biased region" description="Basic and acidic residues" evidence="1">
    <location>
        <begin position="458"/>
        <end position="472"/>
    </location>
</feature>
<dbReference type="InterPro" id="IPR004012">
    <property type="entry name" value="Run_dom"/>
</dbReference>
<feature type="compositionally biased region" description="Polar residues" evidence="1">
    <location>
        <begin position="209"/>
        <end position="221"/>
    </location>
</feature>
<proteinExistence type="predicted"/>
<dbReference type="SMART" id="SM00593">
    <property type="entry name" value="RUN"/>
    <property type="match status" value="1"/>
</dbReference>
<organism evidence="3 4">
    <name type="scientific">Meganyctiphanes norvegica</name>
    <name type="common">Northern krill</name>
    <name type="synonym">Thysanopoda norvegica</name>
    <dbReference type="NCBI Taxonomy" id="48144"/>
    <lineage>
        <taxon>Eukaryota</taxon>
        <taxon>Metazoa</taxon>
        <taxon>Ecdysozoa</taxon>
        <taxon>Arthropoda</taxon>
        <taxon>Crustacea</taxon>
        <taxon>Multicrustacea</taxon>
        <taxon>Malacostraca</taxon>
        <taxon>Eumalacostraca</taxon>
        <taxon>Eucarida</taxon>
        <taxon>Euphausiacea</taxon>
        <taxon>Euphausiidae</taxon>
        <taxon>Meganyctiphanes</taxon>
    </lineage>
</organism>
<reference evidence="3 4" key="1">
    <citation type="submission" date="2024-05" db="EMBL/GenBank/DDBJ databases">
        <authorList>
            <person name="Wallberg A."/>
        </authorList>
    </citation>
    <scope>NUCLEOTIDE SEQUENCE [LARGE SCALE GENOMIC DNA]</scope>
</reference>
<dbReference type="PANTHER" id="PTHR15591:SF19">
    <property type="entry name" value="RUN DOMAIN-CONTAINING PROTEIN 1 ISOFORM X1"/>
    <property type="match status" value="1"/>
</dbReference>
<evidence type="ECO:0000313" key="4">
    <source>
        <dbReference type="Proteomes" id="UP001497623"/>
    </source>
</evidence>
<feature type="compositionally biased region" description="Polar residues" evidence="1">
    <location>
        <begin position="433"/>
        <end position="455"/>
    </location>
</feature>
<dbReference type="Gene3D" id="1.20.58.900">
    <property type="match status" value="1"/>
</dbReference>
<evidence type="ECO:0000256" key="1">
    <source>
        <dbReference type="SAM" id="MobiDB-lite"/>
    </source>
</evidence>
<feature type="non-terminal residue" evidence="3">
    <location>
        <position position="746"/>
    </location>
</feature>
<evidence type="ECO:0000259" key="2">
    <source>
        <dbReference type="PROSITE" id="PS50826"/>
    </source>
</evidence>
<feature type="domain" description="RUN" evidence="2">
    <location>
        <begin position="555"/>
        <end position="735"/>
    </location>
</feature>